<evidence type="ECO:0000313" key="4">
    <source>
        <dbReference type="Proteomes" id="UP000622166"/>
    </source>
</evidence>
<dbReference type="GO" id="GO:0003677">
    <property type="term" value="F:DNA binding"/>
    <property type="evidence" value="ECO:0007669"/>
    <property type="project" value="UniProtKB-KW"/>
</dbReference>
<dbReference type="GO" id="GO:0003700">
    <property type="term" value="F:DNA-binding transcription factor activity"/>
    <property type="evidence" value="ECO:0007669"/>
    <property type="project" value="InterPro"/>
</dbReference>
<comment type="caution">
    <text evidence="3">The sequence shown here is derived from an EMBL/GenBank/DDBJ whole genome shotgun (WGS) entry which is preliminary data.</text>
</comment>
<feature type="domain" description="HTH merR-type" evidence="2">
    <location>
        <begin position="5"/>
        <end position="74"/>
    </location>
</feature>
<dbReference type="PANTHER" id="PTHR30204:SF93">
    <property type="entry name" value="HTH MERR-TYPE DOMAIN-CONTAINING PROTEIN"/>
    <property type="match status" value="1"/>
</dbReference>
<dbReference type="InterPro" id="IPR047057">
    <property type="entry name" value="MerR_fam"/>
</dbReference>
<dbReference type="PANTHER" id="PTHR30204">
    <property type="entry name" value="REDOX-CYCLING DRUG-SENSING TRANSCRIPTIONAL ACTIVATOR SOXR"/>
    <property type="match status" value="1"/>
</dbReference>
<dbReference type="EMBL" id="BMVW01000002">
    <property type="protein sequence ID" value="GGY98234.1"/>
    <property type="molecule type" value="Genomic_DNA"/>
</dbReference>
<dbReference type="Pfam" id="PF13411">
    <property type="entry name" value="MerR_1"/>
    <property type="match status" value="1"/>
</dbReference>
<name>A0A918PCE7_9ACTN</name>
<keyword evidence="1" id="KW-0238">DNA-binding</keyword>
<protein>
    <recommendedName>
        <fullName evidence="2">HTH merR-type domain-containing protein</fullName>
    </recommendedName>
</protein>
<dbReference type="SUPFAM" id="SSF46955">
    <property type="entry name" value="Putative DNA-binding domain"/>
    <property type="match status" value="1"/>
</dbReference>
<dbReference type="SMART" id="SM00422">
    <property type="entry name" value="HTH_MERR"/>
    <property type="match status" value="1"/>
</dbReference>
<gene>
    <name evidence="3" type="ORF">GCM10010365_15990</name>
</gene>
<organism evidence="3 4">
    <name type="scientific">Streptomyces poonensis</name>
    <dbReference type="NCBI Taxonomy" id="68255"/>
    <lineage>
        <taxon>Bacteria</taxon>
        <taxon>Bacillati</taxon>
        <taxon>Actinomycetota</taxon>
        <taxon>Actinomycetes</taxon>
        <taxon>Kitasatosporales</taxon>
        <taxon>Streptomycetaceae</taxon>
        <taxon>Streptomyces</taxon>
    </lineage>
</organism>
<dbReference type="InterPro" id="IPR000551">
    <property type="entry name" value="MerR-type_HTH_dom"/>
</dbReference>
<evidence type="ECO:0000256" key="1">
    <source>
        <dbReference type="ARBA" id="ARBA00023125"/>
    </source>
</evidence>
<evidence type="ECO:0000313" key="3">
    <source>
        <dbReference type="EMBL" id="GGY98234.1"/>
    </source>
</evidence>
<dbReference type="AlphaFoldDB" id="A0A918PCE7"/>
<keyword evidence="4" id="KW-1185">Reference proteome</keyword>
<dbReference type="Gene3D" id="1.10.1660.10">
    <property type="match status" value="1"/>
</dbReference>
<dbReference type="PRINTS" id="PR00040">
    <property type="entry name" value="HTHMERR"/>
</dbReference>
<sequence length="138" mass="15501">MTDQRYSISEVARRFGVPVSTLRYYDELGLLPPAGRRANVRCYGRRELRRLVLIQRLHQHGLVSLADTGVLIAEPPPEGRPPGRAVLAASIRKQIADLQAAQRLLEHLLTCPTEDPVRECTKLRTELDQLVDSRLPTG</sequence>
<reference evidence="3" key="2">
    <citation type="submission" date="2020-09" db="EMBL/GenBank/DDBJ databases">
        <authorList>
            <person name="Sun Q."/>
            <person name="Ohkuma M."/>
        </authorList>
    </citation>
    <scope>NUCLEOTIDE SEQUENCE</scope>
    <source>
        <strain evidence="3">JCM 4815</strain>
    </source>
</reference>
<dbReference type="InterPro" id="IPR009061">
    <property type="entry name" value="DNA-bd_dom_put_sf"/>
</dbReference>
<dbReference type="PROSITE" id="PS50937">
    <property type="entry name" value="HTH_MERR_2"/>
    <property type="match status" value="1"/>
</dbReference>
<dbReference type="RefSeq" id="WP_189856733.1">
    <property type="nucleotide sequence ID" value="NZ_BMVW01000002.1"/>
</dbReference>
<evidence type="ECO:0000259" key="2">
    <source>
        <dbReference type="PROSITE" id="PS50937"/>
    </source>
</evidence>
<reference evidence="3" key="1">
    <citation type="journal article" date="2014" name="Int. J. Syst. Evol. Microbiol.">
        <title>Complete genome sequence of Corynebacterium casei LMG S-19264T (=DSM 44701T), isolated from a smear-ripened cheese.</title>
        <authorList>
            <consortium name="US DOE Joint Genome Institute (JGI-PGF)"/>
            <person name="Walter F."/>
            <person name="Albersmeier A."/>
            <person name="Kalinowski J."/>
            <person name="Ruckert C."/>
        </authorList>
    </citation>
    <scope>NUCLEOTIDE SEQUENCE</scope>
    <source>
        <strain evidence="3">JCM 4815</strain>
    </source>
</reference>
<dbReference type="Proteomes" id="UP000622166">
    <property type="component" value="Unassembled WGS sequence"/>
</dbReference>
<accession>A0A918PCE7</accession>
<proteinExistence type="predicted"/>